<organism evidence="4 5">
    <name type="scientific">Rhodoferax potami</name>
    <dbReference type="NCBI Taxonomy" id="3068338"/>
    <lineage>
        <taxon>Bacteria</taxon>
        <taxon>Pseudomonadati</taxon>
        <taxon>Pseudomonadota</taxon>
        <taxon>Betaproteobacteria</taxon>
        <taxon>Burkholderiales</taxon>
        <taxon>Comamonadaceae</taxon>
        <taxon>Rhodoferax</taxon>
    </lineage>
</organism>
<sequence>MKKTILTVEDGDGIRRLIRMTLEYMGFLVLEANGGEQGLEMAREHKPDLVLMDVRMPGVSGLTACEVMRADPQLRNVPVVMLSAADSEDDISAGLASGAKAYLVKPFQPVELIELVTRLIDEAAQPESASAGVVHR</sequence>
<evidence type="ECO:0000256" key="1">
    <source>
        <dbReference type="ARBA" id="ARBA00022553"/>
    </source>
</evidence>
<comment type="caution">
    <text evidence="4">The sequence shown here is derived from an EMBL/GenBank/DDBJ whole genome shotgun (WGS) entry which is preliminary data.</text>
</comment>
<evidence type="ECO:0000259" key="3">
    <source>
        <dbReference type="PROSITE" id="PS50110"/>
    </source>
</evidence>
<feature type="domain" description="Response regulatory" evidence="3">
    <location>
        <begin position="4"/>
        <end position="120"/>
    </location>
</feature>
<dbReference type="RefSeq" id="WP_313873833.1">
    <property type="nucleotide sequence ID" value="NZ_JAVBIK010000001.1"/>
</dbReference>
<dbReference type="CDD" id="cd17574">
    <property type="entry name" value="REC_OmpR"/>
    <property type="match status" value="1"/>
</dbReference>
<dbReference type="SUPFAM" id="SSF52172">
    <property type="entry name" value="CheY-like"/>
    <property type="match status" value="1"/>
</dbReference>
<dbReference type="EMBL" id="JAVBIK010000001">
    <property type="protein sequence ID" value="MDT7518050.1"/>
    <property type="molecule type" value="Genomic_DNA"/>
</dbReference>
<reference evidence="4 5" key="1">
    <citation type="submission" date="2023-08" db="EMBL/GenBank/DDBJ databases">
        <title>Rhodoferax potami sp. nov. and Rhodoferax mekongensis sp. nov., isolated from the Mekong River in Thailand.</title>
        <authorList>
            <person name="Kitikhun S."/>
            <person name="Charoenyingcharoen P."/>
            <person name="Siriarchawattana P."/>
            <person name="Likhitrattanapisal S."/>
            <person name="Nilsakha T."/>
            <person name="Chanpet A."/>
            <person name="Rattanawaree P."/>
            <person name="Ingsriswang S."/>
        </authorList>
    </citation>
    <scope>NUCLEOTIDE SEQUENCE [LARGE SCALE GENOMIC DNA]</scope>
    <source>
        <strain evidence="4 5">TBRC 17660</strain>
    </source>
</reference>
<keyword evidence="1 2" id="KW-0597">Phosphoprotein</keyword>
<dbReference type="PANTHER" id="PTHR44591:SF3">
    <property type="entry name" value="RESPONSE REGULATORY DOMAIN-CONTAINING PROTEIN"/>
    <property type="match status" value="1"/>
</dbReference>
<gene>
    <name evidence="4" type="ORF">RAE19_04760</name>
</gene>
<dbReference type="SMART" id="SM00448">
    <property type="entry name" value="REC"/>
    <property type="match status" value="1"/>
</dbReference>
<protein>
    <submittedName>
        <fullName evidence="4">Response regulator</fullName>
    </submittedName>
</protein>
<dbReference type="PANTHER" id="PTHR44591">
    <property type="entry name" value="STRESS RESPONSE REGULATOR PROTEIN 1"/>
    <property type="match status" value="1"/>
</dbReference>
<dbReference type="InterPro" id="IPR001789">
    <property type="entry name" value="Sig_transdc_resp-reg_receiver"/>
</dbReference>
<dbReference type="InterPro" id="IPR050595">
    <property type="entry name" value="Bact_response_regulator"/>
</dbReference>
<evidence type="ECO:0000313" key="4">
    <source>
        <dbReference type="EMBL" id="MDT7518050.1"/>
    </source>
</evidence>
<proteinExistence type="predicted"/>
<keyword evidence="5" id="KW-1185">Reference proteome</keyword>
<feature type="modified residue" description="4-aspartylphosphate" evidence="2">
    <location>
        <position position="53"/>
    </location>
</feature>
<dbReference type="Pfam" id="PF00072">
    <property type="entry name" value="Response_reg"/>
    <property type="match status" value="1"/>
</dbReference>
<evidence type="ECO:0000313" key="5">
    <source>
        <dbReference type="Proteomes" id="UP001321700"/>
    </source>
</evidence>
<dbReference type="Gene3D" id="3.40.50.2300">
    <property type="match status" value="1"/>
</dbReference>
<dbReference type="PROSITE" id="PS50110">
    <property type="entry name" value="RESPONSE_REGULATORY"/>
    <property type="match status" value="1"/>
</dbReference>
<evidence type="ECO:0000256" key="2">
    <source>
        <dbReference type="PROSITE-ProRule" id="PRU00169"/>
    </source>
</evidence>
<name>A0ABU3KJT6_9BURK</name>
<dbReference type="Proteomes" id="UP001321700">
    <property type="component" value="Unassembled WGS sequence"/>
</dbReference>
<accession>A0ABU3KJT6</accession>
<dbReference type="InterPro" id="IPR011006">
    <property type="entry name" value="CheY-like_superfamily"/>
</dbReference>